<dbReference type="OrthoDB" id="5504578at2"/>
<comment type="caution">
    <text evidence="1">The sequence shown here is derived from an EMBL/GenBank/DDBJ whole genome shotgun (WGS) entry which is preliminary data.</text>
</comment>
<reference evidence="1 2" key="1">
    <citation type="submission" date="2019-04" db="EMBL/GenBank/DDBJ databases">
        <authorList>
            <person name="Li Y."/>
            <person name="Wang J."/>
        </authorList>
    </citation>
    <scope>NUCLEOTIDE SEQUENCE [LARGE SCALE GENOMIC DNA]</scope>
    <source>
        <strain evidence="1 2">DSM 14668</strain>
    </source>
</reference>
<evidence type="ECO:0000313" key="2">
    <source>
        <dbReference type="Proteomes" id="UP000309215"/>
    </source>
</evidence>
<dbReference type="EMBL" id="SSMQ01000039">
    <property type="protein sequence ID" value="TKD01527.1"/>
    <property type="molecule type" value="Genomic_DNA"/>
</dbReference>
<keyword evidence="2" id="KW-1185">Reference proteome</keyword>
<dbReference type="RefSeq" id="WP_136932725.1">
    <property type="nucleotide sequence ID" value="NZ_SSMQ01000039.1"/>
</dbReference>
<name>A0A4U1J343_9BACT</name>
<accession>A0A4U1J343</accession>
<organism evidence="1 2">
    <name type="scientific">Polyangium fumosum</name>
    <dbReference type="NCBI Taxonomy" id="889272"/>
    <lineage>
        <taxon>Bacteria</taxon>
        <taxon>Pseudomonadati</taxon>
        <taxon>Myxococcota</taxon>
        <taxon>Polyangia</taxon>
        <taxon>Polyangiales</taxon>
        <taxon>Polyangiaceae</taxon>
        <taxon>Polyangium</taxon>
    </lineage>
</organism>
<gene>
    <name evidence="1" type="ORF">E8A74_31005</name>
</gene>
<sequence>MGHQSRFYMTPKDMADFERRLREKTDFSILLSESPTSSPRVVDSLNFSENGKPWYFKYLARPEDLDAIVMRHLPEQGYWWVQDSPSPVIECGPCPFDGKSLGPSRLYYVDTFLGPDHEWTEKSEAFRKWAKRVHTLLKKSMKWRASYGDYIGADAQAWVDAGGQLVTDTGQPVTW</sequence>
<evidence type="ECO:0000313" key="1">
    <source>
        <dbReference type="EMBL" id="TKD01527.1"/>
    </source>
</evidence>
<protein>
    <submittedName>
        <fullName evidence="1">Uncharacterized protein</fullName>
    </submittedName>
</protein>
<dbReference type="AlphaFoldDB" id="A0A4U1J343"/>
<proteinExistence type="predicted"/>
<dbReference type="Proteomes" id="UP000309215">
    <property type="component" value="Unassembled WGS sequence"/>
</dbReference>